<feature type="domain" description="HTH araC/xylS-type" evidence="4">
    <location>
        <begin position="176"/>
        <end position="275"/>
    </location>
</feature>
<dbReference type="InterPro" id="IPR009057">
    <property type="entry name" value="Homeodomain-like_sf"/>
</dbReference>
<evidence type="ECO:0000259" key="4">
    <source>
        <dbReference type="PROSITE" id="PS01124"/>
    </source>
</evidence>
<dbReference type="RefSeq" id="WP_131012729.1">
    <property type="nucleotide sequence ID" value="NZ_SIRE01000005.1"/>
</dbReference>
<keyword evidence="3" id="KW-0804">Transcription</keyword>
<dbReference type="GO" id="GO:0043565">
    <property type="term" value="F:sequence-specific DNA binding"/>
    <property type="evidence" value="ECO:0007669"/>
    <property type="project" value="InterPro"/>
</dbReference>
<keyword evidence="6" id="KW-1185">Reference proteome</keyword>
<dbReference type="InterPro" id="IPR018060">
    <property type="entry name" value="HTH_AraC"/>
</dbReference>
<reference evidence="5 6" key="1">
    <citation type="submission" date="2019-02" db="EMBL/GenBank/DDBJ databases">
        <title>Paenibacillus sp. nov., isolated from surface-sterilized tissue of Thalictrum simplex L.</title>
        <authorList>
            <person name="Tuo L."/>
        </authorList>
    </citation>
    <scope>NUCLEOTIDE SEQUENCE [LARGE SCALE GENOMIC DNA]</scope>
    <source>
        <strain evidence="5 6">N2SHLJ1</strain>
    </source>
</reference>
<keyword evidence="2" id="KW-0238">DNA-binding</keyword>
<sequence>MKRQVLLPTLADQPFFCFPESVGTYWQELDHDVTREVGTLNNFNIHYVASGTGYVESEGRVYKLQKGDAVLYFPLQRQRYFSCTEDPWDVRWLHFYGSKINEYLIERGFHKSQLWTLRQGAAFEQAHLALLDKASAHKLLHKAALSVLTYAVLAEFISQAVPLTAARSSDATERVLGLLPLIQSEACKPFILEEWSARAGVSPYYFCKLFRKAVQMKPMDFVTLCRLQVSKQWLLERKTSTIREIAIDAGYPSVSYFNKRFYEHEGMTPSEYRKLYEKQS</sequence>
<gene>
    <name evidence="5" type="ORF">EYB31_07805</name>
</gene>
<evidence type="ECO:0000256" key="2">
    <source>
        <dbReference type="ARBA" id="ARBA00023125"/>
    </source>
</evidence>
<protein>
    <submittedName>
        <fullName evidence="5">AraC family transcriptional regulator</fullName>
    </submittedName>
</protein>
<evidence type="ECO:0000256" key="3">
    <source>
        <dbReference type="ARBA" id="ARBA00023163"/>
    </source>
</evidence>
<accession>A0A4Q9DVK7</accession>
<dbReference type="SUPFAM" id="SSF46689">
    <property type="entry name" value="Homeodomain-like"/>
    <property type="match status" value="2"/>
</dbReference>
<dbReference type="InterPro" id="IPR020449">
    <property type="entry name" value="Tscrpt_reg_AraC-type_HTH"/>
</dbReference>
<dbReference type="Proteomes" id="UP000293142">
    <property type="component" value="Unassembled WGS sequence"/>
</dbReference>
<evidence type="ECO:0000313" key="6">
    <source>
        <dbReference type="Proteomes" id="UP000293142"/>
    </source>
</evidence>
<dbReference type="PANTHER" id="PTHR43280">
    <property type="entry name" value="ARAC-FAMILY TRANSCRIPTIONAL REGULATOR"/>
    <property type="match status" value="1"/>
</dbReference>
<evidence type="ECO:0000313" key="5">
    <source>
        <dbReference type="EMBL" id="TBL80314.1"/>
    </source>
</evidence>
<proteinExistence type="predicted"/>
<organism evidence="5 6">
    <name type="scientific">Paenibacillus thalictri</name>
    <dbReference type="NCBI Taxonomy" id="2527873"/>
    <lineage>
        <taxon>Bacteria</taxon>
        <taxon>Bacillati</taxon>
        <taxon>Bacillota</taxon>
        <taxon>Bacilli</taxon>
        <taxon>Bacillales</taxon>
        <taxon>Paenibacillaceae</taxon>
        <taxon>Paenibacillus</taxon>
    </lineage>
</organism>
<dbReference type="SUPFAM" id="SSF51215">
    <property type="entry name" value="Regulatory protein AraC"/>
    <property type="match status" value="1"/>
</dbReference>
<dbReference type="SMART" id="SM00342">
    <property type="entry name" value="HTH_ARAC"/>
    <property type="match status" value="1"/>
</dbReference>
<keyword evidence="1" id="KW-0805">Transcription regulation</keyword>
<dbReference type="Gene3D" id="2.60.120.280">
    <property type="entry name" value="Regulatory protein AraC"/>
    <property type="match status" value="1"/>
</dbReference>
<dbReference type="GO" id="GO:0003700">
    <property type="term" value="F:DNA-binding transcription factor activity"/>
    <property type="evidence" value="ECO:0007669"/>
    <property type="project" value="InterPro"/>
</dbReference>
<dbReference type="OrthoDB" id="9813413at2"/>
<evidence type="ECO:0000256" key="1">
    <source>
        <dbReference type="ARBA" id="ARBA00023015"/>
    </source>
</evidence>
<dbReference type="EMBL" id="SIRE01000005">
    <property type="protein sequence ID" value="TBL80314.1"/>
    <property type="molecule type" value="Genomic_DNA"/>
</dbReference>
<dbReference type="PROSITE" id="PS01124">
    <property type="entry name" value="HTH_ARAC_FAMILY_2"/>
    <property type="match status" value="1"/>
</dbReference>
<dbReference type="Gene3D" id="1.10.10.60">
    <property type="entry name" value="Homeodomain-like"/>
    <property type="match status" value="2"/>
</dbReference>
<name>A0A4Q9DVK7_9BACL</name>
<dbReference type="Pfam" id="PF12833">
    <property type="entry name" value="HTH_18"/>
    <property type="match status" value="1"/>
</dbReference>
<dbReference type="InterPro" id="IPR003313">
    <property type="entry name" value="AraC-bd"/>
</dbReference>
<dbReference type="AlphaFoldDB" id="A0A4Q9DVK7"/>
<comment type="caution">
    <text evidence="5">The sequence shown here is derived from an EMBL/GenBank/DDBJ whole genome shotgun (WGS) entry which is preliminary data.</text>
</comment>
<dbReference type="PANTHER" id="PTHR43280:SF2">
    <property type="entry name" value="HTH-TYPE TRANSCRIPTIONAL REGULATOR EXSA"/>
    <property type="match status" value="1"/>
</dbReference>
<dbReference type="PRINTS" id="PR00032">
    <property type="entry name" value="HTHARAC"/>
</dbReference>
<dbReference type="InterPro" id="IPR037923">
    <property type="entry name" value="HTH-like"/>
</dbReference>
<dbReference type="Pfam" id="PF02311">
    <property type="entry name" value="AraC_binding"/>
    <property type="match status" value="1"/>
</dbReference>